<comment type="caution">
    <text evidence="7">The sequence shown here is derived from an EMBL/GenBank/DDBJ whole genome shotgun (WGS) entry which is preliminary data.</text>
</comment>
<dbReference type="Pfam" id="PF00483">
    <property type="entry name" value="NTP_transferase"/>
    <property type="match status" value="1"/>
</dbReference>
<dbReference type="InterPro" id="IPR050486">
    <property type="entry name" value="Mannose-1P_guanyltransferase"/>
</dbReference>
<comment type="pathway">
    <text evidence="1">Nucleotide-sugar biosynthesis; GDP-alpha-D-mannose biosynthesis; GDP-alpha-D-mannose from alpha-D-mannose 1-phosphate (GTP route): step 1/1.</text>
</comment>
<evidence type="ECO:0000256" key="4">
    <source>
        <dbReference type="ARBA" id="ARBA00022679"/>
    </source>
</evidence>
<evidence type="ECO:0000313" key="7">
    <source>
        <dbReference type="EMBL" id="EPY23545.1"/>
    </source>
</evidence>
<evidence type="ECO:0000259" key="6">
    <source>
        <dbReference type="Pfam" id="PF00483"/>
    </source>
</evidence>
<evidence type="ECO:0000256" key="2">
    <source>
        <dbReference type="ARBA" id="ARBA00007274"/>
    </source>
</evidence>
<dbReference type="GO" id="GO:0005525">
    <property type="term" value="F:GTP binding"/>
    <property type="evidence" value="ECO:0007669"/>
    <property type="project" value="UniProtKB-KW"/>
</dbReference>
<dbReference type="InterPro" id="IPR029044">
    <property type="entry name" value="Nucleotide-diphossugar_trans"/>
</dbReference>
<dbReference type="FunFam" id="3.90.550.10:FF:000013">
    <property type="entry name" value="mannose-1-phosphate guanyltransferase beta"/>
    <property type="match status" value="1"/>
</dbReference>
<dbReference type="PANTHER" id="PTHR22572">
    <property type="entry name" value="SUGAR-1-PHOSPHATE GUANYL TRANSFERASE"/>
    <property type="match status" value="1"/>
</dbReference>
<dbReference type="GO" id="GO:0009298">
    <property type="term" value="P:GDP-mannose biosynthetic process"/>
    <property type="evidence" value="ECO:0007669"/>
    <property type="project" value="InterPro"/>
</dbReference>
<dbReference type="Gene3D" id="3.90.550.10">
    <property type="entry name" value="Spore Coat Polysaccharide Biosynthesis Protein SpsA, Chain A"/>
    <property type="match status" value="1"/>
</dbReference>
<evidence type="ECO:0000256" key="3">
    <source>
        <dbReference type="ARBA" id="ARBA00012387"/>
    </source>
</evidence>
<dbReference type="Proteomes" id="UP000015354">
    <property type="component" value="Unassembled WGS sequence"/>
</dbReference>
<proteinExistence type="inferred from homology"/>
<evidence type="ECO:0000256" key="1">
    <source>
        <dbReference type="ARBA" id="ARBA00004823"/>
    </source>
</evidence>
<dbReference type="SUPFAM" id="SSF53448">
    <property type="entry name" value="Nucleotide-diphospho-sugar transferases"/>
    <property type="match status" value="1"/>
</dbReference>
<keyword evidence="5" id="KW-0342">GTP-binding</keyword>
<dbReference type="EC" id="2.7.7.13" evidence="3"/>
<dbReference type="GO" id="GO:0004475">
    <property type="term" value="F:mannose-1-phosphate guanylyltransferase (GTP) activity"/>
    <property type="evidence" value="ECO:0007669"/>
    <property type="project" value="UniProtKB-EC"/>
</dbReference>
<accession>S9VJX9</accession>
<keyword evidence="5" id="KW-0547">Nucleotide-binding</keyword>
<gene>
    <name evidence="7" type="ORF">STCU_07665</name>
</gene>
<dbReference type="OrthoDB" id="1733332at2759"/>
<keyword evidence="8" id="KW-1185">Reference proteome</keyword>
<evidence type="ECO:0000256" key="5">
    <source>
        <dbReference type="ARBA" id="ARBA00023134"/>
    </source>
</evidence>
<reference evidence="7 8" key="1">
    <citation type="journal article" date="2013" name="PLoS ONE">
        <title>Predicting the Proteins of Angomonas deanei, Strigomonas culicis and Their Respective Endosymbionts Reveals New Aspects of the Trypanosomatidae Family.</title>
        <authorList>
            <person name="Motta M.C."/>
            <person name="Martins A.C."/>
            <person name="de Souza S.S."/>
            <person name="Catta-Preta C.M."/>
            <person name="Silva R."/>
            <person name="Klein C.C."/>
            <person name="de Almeida L.G."/>
            <person name="de Lima Cunha O."/>
            <person name="Ciapina L.P."/>
            <person name="Brocchi M."/>
            <person name="Colabardini A.C."/>
            <person name="de Araujo Lima B."/>
            <person name="Machado C.R."/>
            <person name="de Almeida Soares C.M."/>
            <person name="Probst C.M."/>
            <person name="de Menezes C.B."/>
            <person name="Thompson C.E."/>
            <person name="Bartholomeu D.C."/>
            <person name="Gradia D.F."/>
            <person name="Pavoni D.P."/>
            <person name="Grisard E.C."/>
            <person name="Fantinatti-Garboggini F."/>
            <person name="Marchini F.K."/>
            <person name="Rodrigues-Luiz G.F."/>
            <person name="Wagner G."/>
            <person name="Goldman G.H."/>
            <person name="Fietto J.L."/>
            <person name="Elias M.C."/>
            <person name="Goldman M.H."/>
            <person name="Sagot M.F."/>
            <person name="Pereira M."/>
            <person name="Stoco P.H."/>
            <person name="de Mendonca-Neto R.P."/>
            <person name="Teixeira S.M."/>
            <person name="Maciel T.E."/>
            <person name="de Oliveira Mendes T.A."/>
            <person name="Urmenyi T.P."/>
            <person name="de Souza W."/>
            <person name="Schenkman S."/>
            <person name="de Vasconcelos A.T."/>
        </authorList>
    </citation>
    <scope>NUCLEOTIDE SEQUENCE [LARGE SCALE GENOMIC DNA]</scope>
</reference>
<keyword evidence="7" id="KW-0548">Nucleotidyltransferase</keyword>
<keyword evidence="4 7" id="KW-0808">Transferase</keyword>
<name>S9VJX9_9TRYP</name>
<comment type="similarity">
    <text evidence="2">Belongs to the transferase hexapeptide repeat family.</text>
</comment>
<evidence type="ECO:0000313" key="8">
    <source>
        <dbReference type="Proteomes" id="UP000015354"/>
    </source>
</evidence>
<dbReference type="CDD" id="cd06425">
    <property type="entry name" value="M1P_guanylylT_B_like_N"/>
    <property type="match status" value="1"/>
</dbReference>
<dbReference type="AlphaFoldDB" id="S9VJX9"/>
<dbReference type="InterPro" id="IPR005835">
    <property type="entry name" value="NTP_transferase_dom"/>
</dbReference>
<dbReference type="EMBL" id="ATMH01007665">
    <property type="protein sequence ID" value="EPY23545.1"/>
    <property type="molecule type" value="Genomic_DNA"/>
</dbReference>
<feature type="domain" description="Nucleotidyl transferase" evidence="6">
    <location>
        <begin position="18"/>
        <end position="248"/>
    </location>
</feature>
<sequence>MADHTNASSKGAGSGMRALILVGGYGTRLRPLTLTVPKPLVPFCNKPVIIHQVEALKEAGVTEVILAVAYRPDAMKAEMDEWGKKLGVNFVFSLETEPLGTAGPLALARDVLMQDDKPFFVLNSDVTCRFPLRELLAFHRNHGKEGTIMVTKVSEWDKYGVVVYDKVTNRIDQFVEKPKSFVGDRINAGIYVFNKSVLDRIPPRRTSIEKEIFPQMAGTAQLYAYNLEGFWMDIGQPADFIGGMAKYLTSILGTKKETDDLFTDEKESEKGAAFTIIGCCIVDPTAHIGRVAV</sequence>
<organism evidence="7 8">
    <name type="scientific">Strigomonas culicis</name>
    <dbReference type="NCBI Taxonomy" id="28005"/>
    <lineage>
        <taxon>Eukaryota</taxon>
        <taxon>Discoba</taxon>
        <taxon>Euglenozoa</taxon>
        <taxon>Kinetoplastea</taxon>
        <taxon>Metakinetoplastina</taxon>
        <taxon>Trypanosomatida</taxon>
        <taxon>Trypanosomatidae</taxon>
        <taxon>Strigomonadinae</taxon>
        <taxon>Strigomonas</taxon>
    </lineage>
</organism>
<dbReference type="InterPro" id="IPR045233">
    <property type="entry name" value="GMPPB_N"/>
</dbReference>
<protein>
    <recommendedName>
        <fullName evidence="3">mannose-1-phosphate guanylyltransferase</fullName>
        <ecNumber evidence="3">2.7.7.13</ecNumber>
    </recommendedName>
</protein>